<sequence>QMAASWEDEMGRWRPYSGRVSEHIERSLQQLPLLHGAAAKGAHSISLGQADPWLAPYIIDIPTLTQFRQDTGTDGSGPRSGS</sequence>
<reference evidence="2" key="4">
    <citation type="submission" date="2025-08" db="UniProtKB">
        <authorList>
            <consortium name="Ensembl"/>
        </authorList>
    </citation>
    <scope>IDENTIFICATION</scope>
</reference>
<reference evidence="2" key="5">
    <citation type="submission" date="2025-09" db="UniProtKB">
        <authorList>
            <consortium name="Ensembl"/>
        </authorList>
    </citation>
    <scope>IDENTIFICATION</scope>
</reference>
<dbReference type="Ensembl" id="ENSCMIT00000029043.1">
    <property type="protein sequence ID" value="ENSCMIP00000028588.1"/>
    <property type="gene ID" value="ENSCMIG00000012409.1"/>
</dbReference>
<dbReference type="InParanoid" id="A0A4W3IQ62"/>
<dbReference type="SUPFAM" id="SSF117839">
    <property type="entry name" value="WWE domain"/>
    <property type="match status" value="1"/>
</dbReference>
<dbReference type="SMART" id="SM00678">
    <property type="entry name" value="WWE"/>
    <property type="match status" value="1"/>
</dbReference>
<dbReference type="UniPathway" id="UPA00143"/>
<dbReference type="Gene3D" id="3.30.720.50">
    <property type="match status" value="1"/>
</dbReference>
<evidence type="ECO:0000313" key="2">
    <source>
        <dbReference type="Ensembl" id="ENSCMIP00000028588.1"/>
    </source>
</evidence>
<dbReference type="OMA" id="VICAYPN"/>
<dbReference type="InterPro" id="IPR004170">
    <property type="entry name" value="WWE_dom"/>
</dbReference>
<dbReference type="PROSITE" id="PS50918">
    <property type="entry name" value="WWE"/>
    <property type="match status" value="1"/>
</dbReference>
<feature type="domain" description="WWE" evidence="1">
    <location>
        <begin position="1"/>
        <end position="79"/>
    </location>
</feature>
<proteinExistence type="predicted"/>
<keyword evidence="3" id="KW-1185">Reference proteome</keyword>
<dbReference type="GO" id="GO:0016567">
    <property type="term" value="P:protein ubiquitination"/>
    <property type="evidence" value="ECO:0007669"/>
    <property type="project" value="UniProtKB-UniPathway"/>
</dbReference>
<dbReference type="GeneTree" id="ENSGT00940000157641"/>
<protein>
    <recommendedName>
        <fullName evidence="1">WWE domain-containing protein</fullName>
    </recommendedName>
</protein>
<reference evidence="3" key="2">
    <citation type="journal article" date="2007" name="PLoS Biol.">
        <title>Survey sequencing and comparative analysis of the elephant shark (Callorhinchus milii) genome.</title>
        <authorList>
            <person name="Venkatesh B."/>
            <person name="Kirkness E.F."/>
            <person name="Loh Y.H."/>
            <person name="Halpern A.L."/>
            <person name="Lee A.P."/>
            <person name="Johnson J."/>
            <person name="Dandona N."/>
            <person name="Viswanathan L.D."/>
            <person name="Tay A."/>
            <person name="Venter J.C."/>
            <person name="Strausberg R.L."/>
            <person name="Brenner S."/>
        </authorList>
    </citation>
    <scope>NUCLEOTIDE SEQUENCE [LARGE SCALE GENOMIC DNA]</scope>
</reference>
<reference evidence="3" key="1">
    <citation type="journal article" date="2006" name="Science">
        <title>Ancient noncoding elements conserved in the human genome.</title>
        <authorList>
            <person name="Venkatesh B."/>
            <person name="Kirkness E.F."/>
            <person name="Loh Y.H."/>
            <person name="Halpern A.L."/>
            <person name="Lee A.P."/>
            <person name="Johnson J."/>
            <person name="Dandona N."/>
            <person name="Viswanathan L.D."/>
            <person name="Tay A."/>
            <person name="Venter J.C."/>
            <person name="Strausberg R.L."/>
            <person name="Brenner S."/>
        </authorList>
    </citation>
    <scope>NUCLEOTIDE SEQUENCE [LARGE SCALE GENOMIC DNA]</scope>
</reference>
<dbReference type="GO" id="GO:0008270">
    <property type="term" value="F:zinc ion binding"/>
    <property type="evidence" value="ECO:0007669"/>
    <property type="project" value="InterPro"/>
</dbReference>
<dbReference type="AlphaFoldDB" id="A0A4W3IQ62"/>
<dbReference type="STRING" id="7868.ENSCMIP00000028588"/>
<evidence type="ECO:0000313" key="3">
    <source>
        <dbReference type="Proteomes" id="UP000314986"/>
    </source>
</evidence>
<dbReference type="InterPro" id="IPR018123">
    <property type="entry name" value="WWE-dom_subgr"/>
</dbReference>
<name>A0A4W3IQ62_CALMI</name>
<reference evidence="3" key="3">
    <citation type="journal article" date="2014" name="Nature">
        <title>Elephant shark genome provides unique insights into gnathostome evolution.</title>
        <authorList>
            <consortium name="International Elephant Shark Genome Sequencing Consortium"/>
            <person name="Venkatesh B."/>
            <person name="Lee A.P."/>
            <person name="Ravi V."/>
            <person name="Maurya A.K."/>
            <person name="Lian M.M."/>
            <person name="Swann J.B."/>
            <person name="Ohta Y."/>
            <person name="Flajnik M.F."/>
            <person name="Sutoh Y."/>
            <person name="Kasahara M."/>
            <person name="Hoon S."/>
            <person name="Gangu V."/>
            <person name="Roy S.W."/>
            <person name="Irimia M."/>
            <person name="Korzh V."/>
            <person name="Kondrychyn I."/>
            <person name="Lim Z.W."/>
            <person name="Tay B.H."/>
            <person name="Tohari S."/>
            <person name="Kong K.W."/>
            <person name="Ho S."/>
            <person name="Lorente-Galdos B."/>
            <person name="Quilez J."/>
            <person name="Marques-Bonet T."/>
            <person name="Raney B.J."/>
            <person name="Ingham P.W."/>
            <person name="Tay A."/>
            <person name="Hillier L.W."/>
            <person name="Minx P."/>
            <person name="Boehm T."/>
            <person name="Wilson R.K."/>
            <person name="Brenner S."/>
            <person name="Warren W.C."/>
        </authorList>
    </citation>
    <scope>NUCLEOTIDE SEQUENCE [LARGE SCALE GENOMIC DNA]</scope>
</reference>
<evidence type="ECO:0000259" key="1">
    <source>
        <dbReference type="PROSITE" id="PS50918"/>
    </source>
</evidence>
<organism evidence="2 3">
    <name type="scientific">Callorhinchus milii</name>
    <name type="common">Ghost shark</name>
    <dbReference type="NCBI Taxonomy" id="7868"/>
    <lineage>
        <taxon>Eukaryota</taxon>
        <taxon>Metazoa</taxon>
        <taxon>Chordata</taxon>
        <taxon>Craniata</taxon>
        <taxon>Vertebrata</taxon>
        <taxon>Chondrichthyes</taxon>
        <taxon>Holocephali</taxon>
        <taxon>Chimaeriformes</taxon>
        <taxon>Callorhinchidae</taxon>
        <taxon>Callorhinchus</taxon>
    </lineage>
</organism>
<dbReference type="InterPro" id="IPR037197">
    <property type="entry name" value="WWE_dom_sf"/>
</dbReference>
<dbReference type="Pfam" id="PF02825">
    <property type="entry name" value="WWE"/>
    <property type="match status" value="1"/>
</dbReference>
<accession>A0A4W3IQ62</accession>
<dbReference type="Proteomes" id="UP000314986">
    <property type="component" value="Unassembled WGS sequence"/>
</dbReference>